<accession>A0ABN2AWS7</accession>
<protein>
    <recommendedName>
        <fullName evidence="5">pectate lyase</fullName>
        <ecNumber evidence="5">4.2.2.2</ecNumber>
    </recommendedName>
</protein>
<evidence type="ECO:0000256" key="8">
    <source>
        <dbReference type="ARBA" id="ARBA00022837"/>
    </source>
</evidence>
<evidence type="ECO:0000256" key="7">
    <source>
        <dbReference type="ARBA" id="ARBA00022729"/>
    </source>
</evidence>
<evidence type="ECO:0000256" key="4">
    <source>
        <dbReference type="ARBA" id="ARBA00006463"/>
    </source>
</evidence>
<dbReference type="SUPFAM" id="SSF51126">
    <property type="entry name" value="Pectin lyase-like"/>
    <property type="match status" value="1"/>
</dbReference>
<dbReference type="Proteomes" id="UP001501470">
    <property type="component" value="Unassembled WGS sequence"/>
</dbReference>
<feature type="region of interest" description="Disordered" evidence="10">
    <location>
        <begin position="203"/>
        <end position="254"/>
    </location>
</feature>
<evidence type="ECO:0000256" key="11">
    <source>
        <dbReference type="SAM" id="SignalP"/>
    </source>
</evidence>
<dbReference type="Pfam" id="PF06439">
    <property type="entry name" value="3keto-disac_hyd"/>
    <property type="match status" value="1"/>
</dbReference>
<dbReference type="Gene3D" id="2.160.20.10">
    <property type="entry name" value="Single-stranded right-handed beta-helix, Pectin lyase-like"/>
    <property type="match status" value="1"/>
</dbReference>
<dbReference type="InterPro" id="IPR012334">
    <property type="entry name" value="Pectin_lyas_fold"/>
</dbReference>
<dbReference type="InterPro" id="IPR013320">
    <property type="entry name" value="ConA-like_dom_sf"/>
</dbReference>
<evidence type="ECO:0000256" key="9">
    <source>
        <dbReference type="ARBA" id="ARBA00023239"/>
    </source>
</evidence>
<dbReference type="PANTHER" id="PTHR33407">
    <property type="entry name" value="PECTATE LYASE F-RELATED"/>
    <property type="match status" value="1"/>
</dbReference>
<gene>
    <name evidence="13" type="ORF">GCM10009827_051390</name>
</gene>
<sequence length="460" mass="47256">MEPSRKHRRRRWPILAAGVAAFTAVAAISMQVAFAATLFSDTFADGNTNDWSKSGGTWSVVDGAMQQSSAGSENARNFAGSTSWTNYTVTARVKPQSLASNGFVGLLARAKSSTTFYRLALLPGNSVQLQAVNSGSVTVLGSASRTVSTGSWYTLGITVSGSSITGKVDGATIATGTSSVAATGRIGVQTGYASASFDDVTVTDAAGPGTSNSPTTPVPTVSDTPPTSSSPPPPSSGWPTKTGDASVSGTIPVSGTLDGGMKRYCCIGDGGQSESQDPMFELANGATIKNVIIGAPAGDGIHCLGTCTIQNVWWEDVGEDAATFLGTGGGTSYVIGGGAKSASDKVFQHNGNGTVNISGFYVENAGKLYRACGNCTNSYQRNVVVSDIIVKSTKVIAGINTNWGDTARFSRITVVGDSSHKTIICDKYKGVPKGSEPSHIGSGPDSTNCLYNPDTDIIWA</sequence>
<keyword evidence="6" id="KW-0964">Secreted</keyword>
<reference evidence="13 14" key="1">
    <citation type="journal article" date="2019" name="Int. J. Syst. Evol. Microbiol.">
        <title>The Global Catalogue of Microorganisms (GCM) 10K type strain sequencing project: providing services to taxonomists for standard genome sequencing and annotation.</title>
        <authorList>
            <consortium name="The Broad Institute Genomics Platform"/>
            <consortium name="The Broad Institute Genome Sequencing Center for Infectious Disease"/>
            <person name="Wu L."/>
            <person name="Ma J."/>
        </authorList>
    </citation>
    <scope>NUCLEOTIDE SEQUENCE [LARGE SCALE GENOMIC DNA]</scope>
    <source>
        <strain evidence="13 14">JCM 15933</strain>
    </source>
</reference>
<comment type="catalytic activity">
    <reaction evidence="1">
        <text>Eliminative cleavage of (1-&gt;4)-alpha-D-galacturonan to give oligosaccharides with 4-deoxy-alpha-D-galact-4-enuronosyl groups at their non-reducing ends.</text>
        <dbReference type="EC" id="4.2.2.2"/>
    </reaction>
</comment>
<comment type="caution">
    <text evidence="13">The sequence shown here is derived from an EMBL/GenBank/DDBJ whole genome shotgun (WGS) entry which is preliminary data.</text>
</comment>
<evidence type="ECO:0000256" key="3">
    <source>
        <dbReference type="ARBA" id="ARBA00004613"/>
    </source>
</evidence>
<dbReference type="SUPFAM" id="SSF49899">
    <property type="entry name" value="Concanavalin A-like lectins/glucanases"/>
    <property type="match status" value="1"/>
</dbReference>
<comment type="cofactor">
    <cofactor evidence="2">
        <name>Ca(2+)</name>
        <dbReference type="ChEBI" id="CHEBI:29108"/>
    </cofactor>
</comment>
<feature type="chain" id="PRO_5045435087" description="pectate lyase" evidence="11">
    <location>
        <begin position="36"/>
        <end position="460"/>
    </location>
</feature>
<evidence type="ECO:0000313" key="14">
    <source>
        <dbReference type="Proteomes" id="UP001501470"/>
    </source>
</evidence>
<dbReference type="PANTHER" id="PTHR33407:SF9">
    <property type="entry name" value="PECTATE LYASE F-RELATED"/>
    <property type="match status" value="1"/>
</dbReference>
<keyword evidence="8" id="KW-0106">Calcium</keyword>
<evidence type="ECO:0000256" key="6">
    <source>
        <dbReference type="ARBA" id="ARBA00022525"/>
    </source>
</evidence>
<evidence type="ECO:0000313" key="13">
    <source>
        <dbReference type="EMBL" id="GAA1527971.1"/>
    </source>
</evidence>
<comment type="similarity">
    <text evidence="4">Belongs to the polysaccharide lyase 3 family.</text>
</comment>
<comment type="subcellular location">
    <subcellularLocation>
        <location evidence="3">Secreted</location>
    </subcellularLocation>
</comment>
<evidence type="ECO:0000256" key="5">
    <source>
        <dbReference type="ARBA" id="ARBA00012272"/>
    </source>
</evidence>
<evidence type="ECO:0000256" key="1">
    <source>
        <dbReference type="ARBA" id="ARBA00000695"/>
    </source>
</evidence>
<dbReference type="Gene3D" id="2.60.120.560">
    <property type="entry name" value="Exo-inulinase, domain 1"/>
    <property type="match status" value="1"/>
</dbReference>
<dbReference type="InterPro" id="IPR010496">
    <property type="entry name" value="AL/BT2_dom"/>
</dbReference>
<feature type="domain" description="3-keto-alpha-glucoside-1,2-lyase/3-keto-2-hydroxy-glucal hydratase" evidence="12">
    <location>
        <begin position="45"/>
        <end position="202"/>
    </location>
</feature>
<evidence type="ECO:0000259" key="12">
    <source>
        <dbReference type="Pfam" id="PF06439"/>
    </source>
</evidence>
<evidence type="ECO:0000256" key="10">
    <source>
        <dbReference type="SAM" id="MobiDB-lite"/>
    </source>
</evidence>
<organism evidence="13 14">
    <name type="scientific">Dactylosporangium maewongense</name>
    <dbReference type="NCBI Taxonomy" id="634393"/>
    <lineage>
        <taxon>Bacteria</taxon>
        <taxon>Bacillati</taxon>
        <taxon>Actinomycetota</taxon>
        <taxon>Actinomycetes</taxon>
        <taxon>Micromonosporales</taxon>
        <taxon>Micromonosporaceae</taxon>
        <taxon>Dactylosporangium</taxon>
    </lineage>
</organism>
<feature type="signal peptide" evidence="11">
    <location>
        <begin position="1"/>
        <end position="35"/>
    </location>
</feature>
<dbReference type="EC" id="4.2.2.2" evidence="5"/>
<name>A0ABN2AWS7_9ACTN</name>
<dbReference type="InterPro" id="IPR011050">
    <property type="entry name" value="Pectin_lyase_fold/virulence"/>
</dbReference>
<keyword evidence="9" id="KW-0456">Lyase</keyword>
<evidence type="ECO:0000256" key="2">
    <source>
        <dbReference type="ARBA" id="ARBA00001913"/>
    </source>
</evidence>
<feature type="compositionally biased region" description="Low complexity" evidence="10">
    <location>
        <begin position="207"/>
        <end position="227"/>
    </location>
</feature>
<proteinExistence type="inferred from homology"/>
<keyword evidence="14" id="KW-1185">Reference proteome</keyword>
<keyword evidence="7 11" id="KW-0732">Signal</keyword>
<dbReference type="Pfam" id="PF03211">
    <property type="entry name" value="Pectate_lyase"/>
    <property type="match status" value="1"/>
</dbReference>
<dbReference type="InterPro" id="IPR004898">
    <property type="entry name" value="Pectate_lyase_PlyH/PlyE-like"/>
</dbReference>
<dbReference type="RefSeq" id="WP_344504641.1">
    <property type="nucleotide sequence ID" value="NZ_BAAAQD010000010.1"/>
</dbReference>
<dbReference type="EMBL" id="BAAAQD010000010">
    <property type="protein sequence ID" value="GAA1527971.1"/>
    <property type="molecule type" value="Genomic_DNA"/>
</dbReference>